<keyword evidence="3 6" id="KW-0285">Flavoprotein</keyword>
<evidence type="ECO:0000259" key="7">
    <source>
        <dbReference type="PROSITE" id="PS00623"/>
    </source>
</evidence>
<dbReference type="Pfam" id="PF00732">
    <property type="entry name" value="GMC_oxred_N"/>
    <property type="match status" value="1"/>
</dbReference>
<comment type="similarity">
    <text evidence="2 6">Belongs to the GMC oxidoreductase family.</text>
</comment>
<dbReference type="GO" id="GO:0016614">
    <property type="term" value="F:oxidoreductase activity, acting on CH-OH group of donors"/>
    <property type="evidence" value="ECO:0007669"/>
    <property type="project" value="InterPro"/>
</dbReference>
<evidence type="ECO:0000256" key="2">
    <source>
        <dbReference type="ARBA" id="ARBA00010790"/>
    </source>
</evidence>
<dbReference type="InterPro" id="IPR036188">
    <property type="entry name" value="FAD/NAD-bd_sf"/>
</dbReference>
<dbReference type="InterPro" id="IPR000172">
    <property type="entry name" value="GMC_OxRdtase_N"/>
</dbReference>
<evidence type="ECO:0000256" key="4">
    <source>
        <dbReference type="ARBA" id="ARBA00022827"/>
    </source>
</evidence>
<evidence type="ECO:0000259" key="8">
    <source>
        <dbReference type="PROSITE" id="PS00624"/>
    </source>
</evidence>
<dbReference type="RefSeq" id="WP_106854277.1">
    <property type="nucleotide sequence ID" value="NZ_OGTP01000004.1"/>
</dbReference>
<proteinExistence type="inferred from homology"/>
<evidence type="ECO:0000256" key="6">
    <source>
        <dbReference type="RuleBase" id="RU003968"/>
    </source>
</evidence>
<dbReference type="Gene3D" id="3.50.50.60">
    <property type="entry name" value="FAD/NAD(P)-binding domain"/>
    <property type="match status" value="1"/>
</dbReference>
<comment type="cofactor">
    <cofactor evidence="1 5">
        <name>FAD</name>
        <dbReference type="ChEBI" id="CHEBI:57692"/>
    </cofactor>
</comment>
<evidence type="ECO:0000256" key="1">
    <source>
        <dbReference type="ARBA" id="ARBA00001974"/>
    </source>
</evidence>
<dbReference type="SUPFAM" id="SSF51905">
    <property type="entry name" value="FAD/NAD(P)-binding domain"/>
    <property type="match status" value="1"/>
</dbReference>
<organism evidence="9 10">
    <name type="scientific">Caballeronia novacaledonica</name>
    <dbReference type="NCBI Taxonomy" id="1544861"/>
    <lineage>
        <taxon>Bacteria</taxon>
        <taxon>Pseudomonadati</taxon>
        <taxon>Pseudomonadota</taxon>
        <taxon>Betaproteobacteria</taxon>
        <taxon>Burkholderiales</taxon>
        <taxon>Burkholderiaceae</taxon>
        <taxon>Caballeronia</taxon>
    </lineage>
</organism>
<evidence type="ECO:0000256" key="3">
    <source>
        <dbReference type="ARBA" id="ARBA00022630"/>
    </source>
</evidence>
<protein>
    <submittedName>
        <fullName evidence="9">Choline dehydrogenase</fullName>
    </submittedName>
</protein>
<dbReference type="PROSITE" id="PS00623">
    <property type="entry name" value="GMC_OXRED_1"/>
    <property type="match status" value="1"/>
</dbReference>
<dbReference type="Pfam" id="PF05199">
    <property type="entry name" value="GMC_oxred_C"/>
    <property type="match status" value="1"/>
</dbReference>
<accession>A0A2U3I3C1</accession>
<dbReference type="PIRSF" id="PIRSF000137">
    <property type="entry name" value="Alcohol_oxidase"/>
    <property type="match status" value="1"/>
</dbReference>
<name>A0A2U3I3C1_9BURK</name>
<dbReference type="InterPro" id="IPR007867">
    <property type="entry name" value="GMC_OxRtase_C"/>
</dbReference>
<dbReference type="GO" id="GO:0050660">
    <property type="term" value="F:flavin adenine dinucleotide binding"/>
    <property type="evidence" value="ECO:0007669"/>
    <property type="project" value="InterPro"/>
</dbReference>
<evidence type="ECO:0000256" key="5">
    <source>
        <dbReference type="PIRSR" id="PIRSR000137-2"/>
    </source>
</evidence>
<dbReference type="SUPFAM" id="SSF54373">
    <property type="entry name" value="FAD-linked reductases, C-terminal domain"/>
    <property type="match status" value="1"/>
</dbReference>
<evidence type="ECO:0000313" key="9">
    <source>
        <dbReference type="EMBL" id="SPB14591.1"/>
    </source>
</evidence>
<gene>
    <name evidence="9" type="ORF">NOV72_01834</name>
</gene>
<feature type="binding site" evidence="5">
    <location>
        <begin position="104"/>
        <end position="107"/>
    </location>
    <ligand>
        <name>FAD</name>
        <dbReference type="ChEBI" id="CHEBI:57692"/>
    </ligand>
</feature>
<dbReference type="PANTHER" id="PTHR11552:SF147">
    <property type="entry name" value="CHOLINE DEHYDROGENASE, MITOCHONDRIAL"/>
    <property type="match status" value="1"/>
</dbReference>
<dbReference type="EMBL" id="OGTP01000004">
    <property type="protein sequence ID" value="SPB14591.1"/>
    <property type="molecule type" value="Genomic_DNA"/>
</dbReference>
<dbReference type="Proteomes" id="UP000238169">
    <property type="component" value="Unassembled WGS sequence"/>
</dbReference>
<evidence type="ECO:0000313" key="10">
    <source>
        <dbReference type="Proteomes" id="UP000238169"/>
    </source>
</evidence>
<sequence>MTGSTSQGTAQDHGVFDYVVAGAGSAGCALAARLAEDRRVTVALLDAGPHDHSITVRTPLGFVPLVTKRNPRNYYYFSEPQADLNGRNSFQPRGRGLGGSSSINGMVYIRGHRDDYDSWARAGCVGWSYDDVLPYFRRSERNARINDEFHGVNGPLHVDDVKRRNPFASRFVEAAIQAGLPRNDDFNGANLEGAGFFQLTQHRGERWNSSRAYLHRGDRTDRGLNGGRPNLTVLTDARVLRVLFEGRRASGVRIVRDGVEQTIRARREVVLSSGAYGSPQILMASGVGPAAHLAELGIPVLHDLAGVGENLQDHPDVILSRYLNSTDLYGKSVRGGLRLLREMLRYRRTRTGMIASNVAEAGAFFKTRSDLVAPDIQLHFAAALPRIEKHPGEGSSAHGYCVHACVLRPTSRGWLRLRSADTRDAPLIDARLLHDEADMAVMVEGVRFVRHLMAQPALLEAGGRNFTNLKPLGDDTDGAATRAFIRDNTDTAFHPVGTCKMGTDAMSVVEPSLRVIGLEGLRVADASIMPMLVSGNTNAPSIMIGEKAADLIRSAAR</sequence>
<reference evidence="10" key="1">
    <citation type="submission" date="2018-01" db="EMBL/GenBank/DDBJ databases">
        <authorList>
            <person name="Peeters C."/>
        </authorList>
    </citation>
    <scope>NUCLEOTIDE SEQUENCE [LARGE SCALE GENOMIC DNA]</scope>
</reference>
<dbReference type="PANTHER" id="PTHR11552">
    <property type="entry name" value="GLUCOSE-METHANOL-CHOLINE GMC OXIDOREDUCTASE"/>
    <property type="match status" value="1"/>
</dbReference>
<dbReference type="InterPro" id="IPR012132">
    <property type="entry name" value="GMC_OxRdtase"/>
</dbReference>
<dbReference type="PROSITE" id="PS00624">
    <property type="entry name" value="GMC_OXRED_2"/>
    <property type="match status" value="1"/>
</dbReference>
<dbReference type="Gene3D" id="3.30.410.40">
    <property type="match status" value="1"/>
</dbReference>
<keyword evidence="4 5" id="KW-0274">FAD</keyword>
<feature type="binding site" evidence="5">
    <location>
        <position position="239"/>
    </location>
    <ligand>
        <name>FAD</name>
        <dbReference type="ChEBI" id="CHEBI:57692"/>
    </ligand>
</feature>
<feature type="domain" description="Glucose-methanol-choline oxidoreductase N-terminal" evidence="7">
    <location>
        <begin position="94"/>
        <end position="117"/>
    </location>
</feature>
<dbReference type="OrthoDB" id="9785276at2"/>
<dbReference type="AlphaFoldDB" id="A0A2U3I3C1"/>
<keyword evidence="10" id="KW-1185">Reference proteome</keyword>
<feature type="domain" description="Glucose-methanol-choline oxidoreductase N-terminal" evidence="8">
    <location>
        <begin position="274"/>
        <end position="288"/>
    </location>
</feature>